<sequence>MATLDFDALDDAETHADTAKPNSIPKYWWEEGYVAPSETSSTDGGHSDGPPHVQELEETEGLDPEPRKFQHVDVTPSTDLASMYLNALAQPSHASNRDREAVMPGVWHRPVRREWNAEKQAYTVRQAVPGDPREGMQKTEILQLSSVLERIDLDVDRSDDATKAECYEVDDLAMAAAEFTEPTPAWSSARHMRVPARARVDALAIRESVALVEVRSSALRDEEMTRQSTTAPPVSTGKHREEKTMDFRTGLLGSTKSNTWTVKEKSLRPGASSREPRSNTMFPIIRRNR</sequence>
<reference evidence="2" key="1">
    <citation type="submission" date="2021-01" db="EMBL/GenBank/DDBJ databases">
        <authorList>
            <person name="Corre E."/>
            <person name="Pelletier E."/>
            <person name="Niang G."/>
            <person name="Scheremetjew M."/>
            <person name="Finn R."/>
            <person name="Kale V."/>
            <person name="Holt S."/>
            <person name="Cochrane G."/>
            <person name="Meng A."/>
            <person name="Brown T."/>
            <person name="Cohen L."/>
        </authorList>
    </citation>
    <scope>NUCLEOTIDE SEQUENCE</scope>
</reference>
<evidence type="ECO:0000313" key="2">
    <source>
        <dbReference type="EMBL" id="CAD8871932.1"/>
    </source>
</evidence>
<feature type="region of interest" description="Disordered" evidence="1">
    <location>
        <begin position="1"/>
        <end position="70"/>
    </location>
</feature>
<organism evidence="2">
    <name type="scientific">Noctiluca scintillans</name>
    <name type="common">Sea sparkle</name>
    <name type="synonym">Red tide dinoflagellate</name>
    <dbReference type="NCBI Taxonomy" id="2966"/>
    <lineage>
        <taxon>Eukaryota</taxon>
        <taxon>Sar</taxon>
        <taxon>Alveolata</taxon>
        <taxon>Dinophyceae</taxon>
        <taxon>Noctilucales</taxon>
        <taxon>Noctilucaceae</taxon>
        <taxon>Noctiluca</taxon>
    </lineage>
</organism>
<protein>
    <submittedName>
        <fullName evidence="2">Uncharacterized protein</fullName>
    </submittedName>
</protein>
<dbReference type="EMBL" id="HBFQ01065221">
    <property type="protein sequence ID" value="CAD8871932.1"/>
    <property type="molecule type" value="Transcribed_RNA"/>
</dbReference>
<accession>A0A7S1B273</accession>
<name>A0A7S1B273_NOCSC</name>
<proteinExistence type="predicted"/>
<evidence type="ECO:0000256" key="1">
    <source>
        <dbReference type="SAM" id="MobiDB-lite"/>
    </source>
</evidence>
<gene>
    <name evidence="2" type="ORF">NSCI0253_LOCUS46289</name>
</gene>
<feature type="region of interest" description="Disordered" evidence="1">
    <location>
        <begin position="221"/>
        <end position="289"/>
    </location>
</feature>
<dbReference type="AlphaFoldDB" id="A0A7S1B273"/>
<feature type="compositionally biased region" description="Polar residues" evidence="1">
    <location>
        <begin position="252"/>
        <end position="261"/>
    </location>
</feature>